<evidence type="ECO:0000259" key="6">
    <source>
        <dbReference type="PROSITE" id="PS50234"/>
    </source>
</evidence>
<evidence type="ECO:0000256" key="1">
    <source>
        <dbReference type="ARBA" id="ARBA00005574"/>
    </source>
</evidence>
<name>A0ABR2YX58_9CHLO</name>
<feature type="domain" description="VWFA" evidence="6">
    <location>
        <begin position="3"/>
        <end position="185"/>
    </location>
</feature>
<dbReference type="Pfam" id="PF02809">
    <property type="entry name" value="UIM"/>
    <property type="match status" value="3"/>
</dbReference>
<evidence type="ECO:0000256" key="2">
    <source>
        <dbReference type="ARBA" id="ARBA00022737"/>
    </source>
</evidence>
<dbReference type="Gene3D" id="3.40.50.410">
    <property type="entry name" value="von Willebrand factor, type A domain"/>
    <property type="match status" value="1"/>
</dbReference>
<evidence type="ECO:0000313" key="7">
    <source>
        <dbReference type="EMBL" id="KAK9916256.1"/>
    </source>
</evidence>
<feature type="compositionally biased region" description="Low complexity" evidence="5">
    <location>
        <begin position="237"/>
        <end position="271"/>
    </location>
</feature>
<organism evidence="7 8">
    <name type="scientific">Coccomyxa subellipsoidea</name>
    <dbReference type="NCBI Taxonomy" id="248742"/>
    <lineage>
        <taxon>Eukaryota</taxon>
        <taxon>Viridiplantae</taxon>
        <taxon>Chlorophyta</taxon>
        <taxon>core chlorophytes</taxon>
        <taxon>Trebouxiophyceae</taxon>
        <taxon>Trebouxiophyceae incertae sedis</taxon>
        <taxon>Coccomyxaceae</taxon>
        <taxon>Coccomyxa</taxon>
    </lineage>
</organism>
<dbReference type="EMBL" id="JALJOT010000003">
    <property type="protein sequence ID" value="KAK9916256.1"/>
    <property type="molecule type" value="Genomic_DNA"/>
</dbReference>
<evidence type="ECO:0000256" key="3">
    <source>
        <dbReference type="ARBA" id="ARBA00022942"/>
    </source>
</evidence>
<dbReference type="InterPro" id="IPR003903">
    <property type="entry name" value="UIM_dom"/>
</dbReference>
<dbReference type="SMART" id="SM00327">
    <property type="entry name" value="VWA"/>
    <property type="match status" value="1"/>
</dbReference>
<feature type="region of interest" description="Disordered" evidence="5">
    <location>
        <begin position="299"/>
        <end position="323"/>
    </location>
</feature>
<dbReference type="SMART" id="SM00726">
    <property type="entry name" value="UIM"/>
    <property type="match status" value="3"/>
</dbReference>
<keyword evidence="2" id="KW-0677">Repeat</keyword>
<dbReference type="InterPro" id="IPR049590">
    <property type="entry name" value="PSMD4_RAZUL-like"/>
</dbReference>
<evidence type="ECO:0000313" key="8">
    <source>
        <dbReference type="Proteomes" id="UP001491310"/>
    </source>
</evidence>
<dbReference type="SUPFAM" id="SSF53300">
    <property type="entry name" value="vWA-like"/>
    <property type="match status" value="1"/>
</dbReference>
<dbReference type="CDD" id="cd22297">
    <property type="entry name" value="PSMD4_RAZUL"/>
    <property type="match status" value="1"/>
</dbReference>
<dbReference type="Gene3D" id="1.10.287.3990">
    <property type="match status" value="1"/>
</dbReference>
<dbReference type="InterPro" id="IPR027040">
    <property type="entry name" value="PSMD4"/>
</dbReference>
<sequence>MEATVVCIDNSEWTRNGDYAPTRFQAQADAVNLLAGAKTEANPENTVGVLTMAGKSPRVLVTPTPDLGKILNSMQNLDIEGQANLSSAVQIAQLALKHRQNKNQRQRIVIFIGSPIAEDKEKLVKVAKKLKKNNVAVDVVAFGSEETNGEKLENFIAAVNSGDNSHLITVPAGTILSDMLFGSPIFQIDGGAGYGAAPGGDAAAGGDAFEFGVDPNMDPELAMALRVSMQEERARQEAATAAAAADGTAGEAGPSAAPAGDADKAAAAPAPVDEATPMDEDALLQQALAMSMQADSAAALEKESTSAAPSAVAPNAGSGQDAAMSDIEDEELRLALQMSMAEDAAEAAKESHGAVADVLNDTDYVNSLLGSLPGVDPNDPALQGALASLTKSTDSKEEDEKKEGDKGGK</sequence>
<dbReference type="InterPro" id="IPR002035">
    <property type="entry name" value="VWF_A"/>
</dbReference>
<protein>
    <recommendedName>
        <fullName evidence="4">26S proteasome regulatory subunit RPN10</fullName>
    </recommendedName>
</protein>
<dbReference type="PROSITE" id="PS50234">
    <property type="entry name" value="VWFA"/>
    <property type="match status" value="1"/>
</dbReference>
<proteinExistence type="inferred from homology"/>
<keyword evidence="3" id="KW-0647">Proteasome</keyword>
<comment type="caution">
    <text evidence="7">The sequence shown here is derived from an EMBL/GenBank/DDBJ whole genome shotgun (WGS) entry which is preliminary data.</text>
</comment>
<dbReference type="InterPro" id="IPR036465">
    <property type="entry name" value="vWFA_dom_sf"/>
</dbReference>
<gene>
    <name evidence="7" type="ORF">WJX75_000608</name>
</gene>
<feature type="region of interest" description="Disordered" evidence="5">
    <location>
        <begin position="232"/>
        <end position="271"/>
    </location>
</feature>
<accession>A0ABR2YX58</accession>
<dbReference type="PANTHER" id="PTHR10223">
    <property type="entry name" value="26S PROTEASOME NON-ATPASE REGULATORY SUBUNIT 4"/>
    <property type="match status" value="1"/>
</dbReference>
<evidence type="ECO:0000256" key="4">
    <source>
        <dbReference type="ARBA" id="ARBA00044341"/>
    </source>
</evidence>
<comment type="similarity">
    <text evidence="1">Belongs to the proteasome subunit S5A family.</text>
</comment>
<feature type="compositionally biased region" description="Basic and acidic residues" evidence="5">
    <location>
        <begin position="393"/>
        <end position="409"/>
    </location>
</feature>
<dbReference type="PANTHER" id="PTHR10223:SF0">
    <property type="entry name" value="26S PROTEASOME NON-ATPASE REGULATORY SUBUNIT 4"/>
    <property type="match status" value="1"/>
</dbReference>
<keyword evidence="8" id="KW-1185">Reference proteome</keyword>
<dbReference type="Pfam" id="PF13519">
    <property type="entry name" value="VWA_2"/>
    <property type="match status" value="1"/>
</dbReference>
<feature type="region of interest" description="Disordered" evidence="5">
    <location>
        <begin position="370"/>
        <end position="409"/>
    </location>
</feature>
<evidence type="ECO:0000256" key="5">
    <source>
        <dbReference type="SAM" id="MobiDB-lite"/>
    </source>
</evidence>
<reference evidence="7 8" key="1">
    <citation type="journal article" date="2024" name="Nat. Commun.">
        <title>Phylogenomics reveals the evolutionary origins of lichenization in chlorophyte algae.</title>
        <authorList>
            <person name="Puginier C."/>
            <person name="Libourel C."/>
            <person name="Otte J."/>
            <person name="Skaloud P."/>
            <person name="Haon M."/>
            <person name="Grisel S."/>
            <person name="Petersen M."/>
            <person name="Berrin J.G."/>
            <person name="Delaux P.M."/>
            <person name="Dal Grande F."/>
            <person name="Keller J."/>
        </authorList>
    </citation>
    <scope>NUCLEOTIDE SEQUENCE [LARGE SCALE GENOMIC DNA]</scope>
    <source>
        <strain evidence="7 8">SAG 216-7</strain>
    </source>
</reference>
<dbReference type="Proteomes" id="UP001491310">
    <property type="component" value="Unassembled WGS sequence"/>
</dbReference>
<dbReference type="PROSITE" id="PS50330">
    <property type="entry name" value="UIM"/>
    <property type="match status" value="3"/>
</dbReference>